<organism evidence="8 9">
    <name type="scientific">Metamycoplasma canadense</name>
    <dbReference type="NCBI Taxonomy" id="29554"/>
    <lineage>
        <taxon>Bacteria</taxon>
        <taxon>Bacillati</taxon>
        <taxon>Mycoplasmatota</taxon>
        <taxon>Mycoplasmoidales</taxon>
        <taxon>Metamycoplasmataceae</taxon>
        <taxon>Metamycoplasma</taxon>
    </lineage>
</organism>
<evidence type="ECO:0000313" key="8">
    <source>
        <dbReference type="EMBL" id="BAP39503.1"/>
    </source>
</evidence>
<dbReference type="PANTHER" id="PTHR30043">
    <property type="entry name" value="PHOSPHONATES TRANSPORT SYSTEM PERMEASE PROTEIN"/>
    <property type="match status" value="1"/>
</dbReference>
<feature type="transmembrane region" description="Helical" evidence="7">
    <location>
        <begin position="87"/>
        <end position="109"/>
    </location>
</feature>
<keyword evidence="2" id="KW-0813">Transport</keyword>
<evidence type="ECO:0000256" key="4">
    <source>
        <dbReference type="ARBA" id="ARBA00022692"/>
    </source>
</evidence>
<feature type="transmembrane region" description="Helical" evidence="7">
    <location>
        <begin position="26"/>
        <end position="47"/>
    </location>
</feature>
<feature type="transmembrane region" description="Helical" evidence="7">
    <location>
        <begin position="221"/>
        <end position="239"/>
    </location>
</feature>
<evidence type="ECO:0000256" key="2">
    <source>
        <dbReference type="ARBA" id="ARBA00022448"/>
    </source>
</evidence>
<gene>
    <name evidence="8" type="primary">phnE</name>
    <name evidence="8" type="ORF">MCAN360_0293</name>
</gene>
<name>A0A077L926_9BACT</name>
<keyword evidence="6 7" id="KW-0472">Membrane</keyword>
<evidence type="ECO:0000256" key="1">
    <source>
        <dbReference type="ARBA" id="ARBA00004651"/>
    </source>
</evidence>
<protein>
    <submittedName>
        <fullName evidence="8">Alkylphosphonate ABC transporter</fullName>
    </submittedName>
</protein>
<evidence type="ECO:0000256" key="5">
    <source>
        <dbReference type="ARBA" id="ARBA00022989"/>
    </source>
</evidence>
<dbReference type="PANTHER" id="PTHR30043:SF1">
    <property type="entry name" value="ABC TRANSPORT SYSTEM PERMEASE PROTEIN P69"/>
    <property type="match status" value="1"/>
</dbReference>
<evidence type="ECO:0000313" key="9">
    <source>
        <dbReference type="Proteomes" id="UP000031641"/>
    </source>
</evidence>
<feature type="transmembrane region" description="Helical" evidence="7">
    <location>
        <begin position="520"/>
        <end position="541"/>
    </location>
</feature>
<keyword evidence="4 7" id="KW-0812">Transmembrane</keyword>
<proteinExistence type="predicted"/>
<keyword evidence="3" id="KW-1003">Cell membrane</keyword>
<feature type="transmembrane region" description="Helical" evidence="7">
    <location>
        <begin position="353"/>
        <end position="377"/>
    </location>
</feature>
<keyword evidence="5 7" id="KW-1133">Transmembrane helix</keyword>
<sequence length="549" mass="64915">MKIKNGILKEQLQLNNTILKNGPFRLFWKIAFFVIFILLIISSIYVINFSFSNSGFLLFANNLKNFFSPSSISFDYKQNLFLISIKFLWNSIKLVFLSTIIGFFIAFWTSYSSNLKTNSKFIAIPVKIIVIFLRIFPELFFIYLFKISFDKSLAITLIYCWFTWLWLHEYFSQTIENANFNVFYHLTKSKYSKFKAFWIEIWPQIRKKFISYWFYSFETNLRWSSILSSIGYLGIGILVNPVSNPVDYTQLLIPLLVLASFLFLLEIMSENFNKLFYESKTNNKINFIKYEKIRVIKKVFIMILFILLLSILILAIKSLSNNHFYKSEAISFFKQMFNSNWKSIIWDFSQDGFFWMLIQLISLVFLTFVLIYVISYFKMILIAKQLVGIKFGIFYKYFNIFIRSIPITILFLLVSNLFNEYAASFVIAFSIHSSSSLSRNLNQSINSISIKKINELKKMKYTNFWIYKNFIRPNIKLDFITFCSFELEKISRNFITYGSLGSSIIGQKSTLTRAKDISDIAPYLWIGFIIIAIINLISYLFRIRLSKQK</sequence>
<reference evidence="9" key="1">
    <citation type="journal article" date="2014" name="Genome Announc.">
        <title>Complete Genome Sequence of Mycoplasma canadense Strain HAZ 360_1 from Bovine Mastitic Milk in Japan.</title>
        <authorList>
            <person name="Hata E."/>
        </authorList>
    </citation>
    <scope>NUCLEOTIDE SEQUENCE [LARGE SCALE GENOMIC DNA]</scope>
    <source>
        <strain evidence="9">HAZ360_1</strain>
    </source>
</reference>
<dbReference type="InterPro" id="IPR035906">
    <property type="entry name" value="MetI-like_sf"/>
</dbReference>
<dbReference type="RefSeq" id="WP_045433582.1">
    <property type="nucleotide sequence ID" value="NZ_AP014631.1"/>
</dbReference>
<evidence type="ECO:0000256" key="6">
    <source>
        <dbReference type="ARBA" id="ARBA00023136"/>
    </source>
</evidence>
<feature type="transmembrane region" description="Helical" evidence="7">
    <location>
        <begin position="151"/>
        <end position="167"/>
    </location>
</feature>
<dbReference type="OrthoDB" id="401373at2"/>
<dbReference type="AlphaFoldDB" id="A0A077L926"/>
<feature type="transmembrane region" description="Helical" evidence="7">
    <location>
        <begin position="251"/>
        <end position="268"/>
    </location>
</feature>
<dbReference type="KEGG" id="mcan:MCAN360_0293"/>
<dbReference type="STRING" id="29554.MCAN360_0293"/>
<dbReference type="SUPFAM" id="SSF161098">
    <property type="entry name" value="MetI-like"/>
    <property type="match status" value="2"/>
</dbReference>
<feature type="transmembrane region" description="Helical" evidence="7">
    <location>
        <begin position="121"/>
        <end position="145"/>
    </location>
</feature>
<comment type="subcellular location">
    <subcellularLocation>
        <location evidence="1">Cell membrane</location>
        <topology evidence="1">Multi-pass membrane protein</topology>
    </subcellularLocation>
</comment>
<feature type="transmembrane region" description="Helical" evidence="7">
    <location>
        <begin position="299"/>
        <end position="316"/>
    </location>
</feature>
<feature type="transmembrane region" description="Helical" evidence="7">
    <location>
        <begin position="397"/>
        <end position="418"/>
    </location>
</feature>
<keyword evidence="9" id="KW-1185">Reference proteome</keyword>
<dbReference type="Proteomes" id="UP000031641">
    <property type="component" value="Chromosome"/>
</dbReference>
<dbReference type="GO" id="GO:0005886">
    <property type="term" value="C:plasma membrane"/>
    <property type="evidence" value="ECO:0007669"/>
    <property type="project" value="UniProtKB-SubCell"/>
</dbReference>
<evidence type="ECO:0000256" key="7">
    <source>
        <dbReference type="SAM" id="Phobius"/>
    </source>
</evidence>
<dbReference type="Gene3D" id="1.10.3720.10">
    <property type="entry name" value="MetI-like"/>
    <property type="match status" value="1"/>
</dbReference>
<dbReference type="HOGENOM" id="CLU_479675_0_0_14"/>
<accession>A0A077L926</accession>
<dbReference type="EMBL" id="AP014631">
    <property type="protein sequence ID" value="BAP39503.1"/>
    <property type="molecule type" value="Genomic_DNA"/>
</dbReference>
<evidence type="ECO:0000256" key="3">
    <source>
        <dbReference type="ARBA" id="ARBA00022475"/>
    </source>
</evidence>